<evidence type="ECO:0000256" key="6">
    <source>
        <dbReference type="ARBA" id="ARBA00035687"/>
    </source>
</evidence>
<dbReference type="GO" id="GO:1990904">
    <property type="term" value="C:ribonucleoprotein complex"/>
    <property type="evidence" value="ECO:0007669"/>
    <property type="project" value="UniProtKB-KW"/>
</dbReference>
<dbReference type="GO" id="GO:0005840">
    <property type="term" value="C:ribosome"/>
    <property type="evidence" value="ECO:0007669"/>
    <property type="project" value="UniProtKB-KW"/>
</dbReference>
<dbReference type="InterPro" id="IPR027491">
    <property type="entry name" value="Ribosomal_bL31_A"/>
</dbReference>
<sequence>MKPKIHPKYVESTIHCACGNVVKTRSTKPKMNVDLCSACHPFFTGKQKLVDTAGRVEKFRRKYGEVVPTKPAKVAKPAAAPKPPKPPKVRKPKAAKPTAETPPAEAAPEPKPE</sequence>
<keyword evidence="3 7" id="KW-0694">RNA-binding</keyword>
<evidence type="ECO:0000256" key="7">
    <source>
        <dbReference type="HAMAP-Rule" id="MF_00501"/>
    </source>
</evidence>
<dbReference type="PRINTS" id="PR01249">
    <property type="entry name" value="RIBOSOMALL31"/>
</dbReference>
<dbReference type="PANTHER" id="PTHR33280:SF6">
    <property type="entry name" value="LARGE RIBOSOMAL SUBUNIT PROTEIN BL31A"/>
    <property type="match status" value="1"/>
</dbReference>
<organism evidence="9 10">
    <name type="scientific">candidate division WOR-3 bacterium</name>
    <dbReference type="NCBI Taxonomy" id="2052148"/>
    <lineage>
        <taxon>Bacteria</taxon>
        <taxon>Bacteria division WOR-3</taxon>
    </lineage>
</organism>
<keyword evidence="4 7" id="KW-0689">Ribosomal protein</keyword>
<dbReference type="GO" id="GO:0019843">
    <property type="term" value="F:rRNA binding"/>
    <property type="evidence" value="ECO:0007669"/>
    <property type="project" value="UniProtKB-KW"/>
</dbReference>
<feature type="compositionally biased region" description="Low complexity" evidence="8">
    <location>
        <begin position="95"/>
        <end position="107"/>
    </location>
</feature>
<accession>A0A937XEH4</accession>
<comment type="subunit">
    <text evidence="7">Part of the 50S ribosomal subunit.</text>
</comment>
<dbReference type="GO" id="GO:0003735">
    <property type="term" value="F:structural constituent of ribosome"/>
    <property type="evidence" value="ECO:0007669"/>
    <property type="project" value="InterPro"/>
</dbReference>
<dbReference type="Pfam" id="PF01197">
    <property type="entry name" value="Ribosomal_L31"/>
    <property type="match status" value="1"/>
</dbReference>
<evidence type="ECO:0000313" key="9">
    <source>
        <dbReference type="EMBL" id="MBM3332240.1"/>
    </source>
</evidence>
<gene>
    <name evidence="7 9" type="primary">rpmE</name>
    <name evidence="9" type="ORF">FJY68_10410</name>
</gene>
<protein>
    <recommendedName>
        <fullName evidence="6 7">Large ribosomal subunit protein bL31</fullName>
    </recommendedName>
</protein>
<dbReference type="Proteomes" id="UP000779900">
    <property type="component" value="Unassembled WGS sequence"/>
</dbReference>
<dbReference type="SUPFAM" id="SSF143800">
    <property type="entry name" value="L28p-like"/>
    <property type="match status" value="1"/>
</dbReference>
<evidence type="ECO:0000256" key="4">
    <source>
        <dbReference type="ARBA" id="ARBA00022980"/>
    </source>
</evidence>
<evidence type="ECO:0000256" key="5">
    <source>
        <dbReference type="ARBA" id="ARBA00023274"/>
    </source>
</evidence>
<dbReference type="NCBIfam" id="NF001809">
    <property type="entry name" value="PRK00528.1"/>
    <property type="match status" value="1"/>
</dbReference>
<comment type="cofactor">
    <cofactor evidence="7">
        <name>Zn(2+)</name>
        <dbReference type="ChEBI" id="CHEBI:29105"/>
    </cofactor>
    <text evidence="7">Binds 1 zinc ion per subunit.</text>
</comment>
<evidence type="ECO:0000256" key="3">
    <source>
        <dbReference type="ARBA" id="ARBA00022884"/>
    </source>
</evidence>
<evidence type="ECO:0000256" key="2">
    <source>
        <dbReference type="ARBA" id="ARBA00022730"/>
    </source>
</evidence>
<feature type="compositionally biased region" description="Low complexity" evidence="8">
    <location>
        <begin position="68"/>
        <end position="79"/>
    </location>
</feature>
<dbReference type="NCBIfam" id="NF000612">
    <property type="entry name" value="PRK00019.1"/>
    <property type="match status" value="1"/>
</dbReference>
<dbReference type="GO" id="GO:0006412">
    <property type="term" value="P:translation"/>
    <property type="evidence" value="ECO:0007669"/>
    <property type="project" value="UniProtKB-UniRule"/>
</dbReference>
<evidence type="ECO:0000256" key="8">
    <source>
        <dbReference type="SAM" id="MobiDB-lite"/>
    </source>
</evidence>
<dbReference type="PANTHER" id="PTHR33280">
    <property type="entry name" value="50S RIBOSOMAL PROTEIN L31, CHLOROPLASTIC"/>
    <property type="match status" value="1"/>
</dbReference>
<dbReference type="HAMAP" id="MF_00501">
    <property type="entry name" value="Ribosomal_bL31_1"/>
    <property type="match status" value="1"/>
</dbReference>
<keyword evidence="7" id="KW-0862">Zinc</keyword>
<keyword evidence="5 7" id="KW-0687">Ribonucleoprotein</keyword>
<feature type="binding site" evidence="7">
    <location>
        <position position="39"/>
    </location>
    <ligand>
        <name>Zn(2+)</name>
        <dbReference type="ChEBI" id="CHEBI:29105"/>
    </ligand>
</feature>
<reference evidence="9" key="1">
    <citation type="submission" date="2019-03" db="EMBL/GenBank/DDBJ databases">
        <title>Lake Tanganyika Metagenome-Assembled Genomes (MAGs).</title>
        <authorList>
            <person name="Tran P."/>
        </authorList>
    </citation>
    <scope>NUCLEOTIDE SEQUENCE</scope>
    <source>
        <strain evidence="9">K_DeepCast_150m_m2_040</strain>
    </source>
</reference>
<dbReference type="NCBIfam" id="TIGR00105">
    <property type="entry name" value="L31"/>
    <property type="match status" value="1"/>
</dbReference>
<comment type="caution">
    <text evidence="9">The sequence shown here is derived from an EMBL/GenBank/DDBJ whole genome shotgun (WGS) entry which is preliminary data.</text>
</comment>
<dbReference type="AlphaFoldDB" id="A0A937XEH4"/>
<feature type="binding site" evidence="7">
    <location>
        <position position="16"/>
    </location>
    <ligand>
        <name>Zn(2+)</name>
        <dbReference type="ChEBI" id="CHEBI:29105"/>
    </ligand>
</feature>
<name>A0A937XEH4_UNCW3</name>
<comment type="similarity">
    <text evidence="1 7">Belongs to the bacterial ribosomal protein bL31 family. Type A subfamily.</text>
</comment>
<evidence type="ECO:0000313" key="10">
    <source>
        <dbReference type="Proteomes" id="UP000779900"/>
    </source>
</evidence>
<feature type="binding site" evidence="7">
    <location>
        <position position="18"/>
    </location>
    <ligand>
        <name>Zn(2+)</name>
        <dbReference type="ChEBI" id="CHEBI:29105"/>
    </ligand>
</feature>
<dbReference type="EMBL" id="VGIR01000069">
    <property type="protein sequence ID" value="MBM3332240.1"/>
    <property type="molecule type" value="Genomic_DNA"/>
</dbReference>
<feature type="binding site" evidence="7">
    <location>
        <position position="36"/>
    </location>
    <ligand>
        <name>Zn(2+)</name>
        <dbReference type="ChEBI" id="CHEBI:29105"/>
    </ligand>
</feature>
<dbReference type="InterPro" id="IPR042105">
    <property type="entry name" value="Ribosomal_bL31_sf"/>
</dbReference>
<dbReference type="InterPro" id="IPR034704">
    <property type="entry name" value="Ribosomal_bL28/bL31-like_sf"/>
</dbReference>
<proteinExistence type="inferred from homology"/>
<keyword evidence="2 7" id="KW-0699">rRNA-binding</keyword>
<dbReference type="GO" id="GO:0046872">
    <property type="term" value="F:metal ion binding"/>
    <property type="evidence" value="ECO:0007669"/>
    <property type="project" value="UniProtKB-KW"/>
</dbReference>
<dbReference type="InterPro" id="IPR002150">
    <property type="entry name" value="Ribosomal_bL31"/>
</dbReference>
<evidence type="ECO:0000256" key="1">
    <source>
        <dbReference type="ARBA" id="ARBA00009296"/>
    </source>
</evidence>
<feature type="region of interest" description="Disordered" evidence="8">
    <location>
        <begin position="68"/>
        <end position="113"/>
    </location>
</feature>
<keyword evidence="7" id="KW-0479">Metal-binding</keyword>
<comment type="function">
    <text evidence="7">Binds the 23S rRNA.</text>
</comment>
<feature type="compositionally biased region" description="Basic residues" evidence="8">
    <location>
        <begin position="85"/>
        <end position="94"/>
    </location>
</feature>
<dbReference type="Gene3D" id="4.10.830.30">
    <property type="entry name" value="Ribosomal protein L31"/>
    <property type="match status" value="1"/>
</dbReference>